<dbReference type="PROSITE" id="PS50113">
    <property type="entry name" value="PAC"/>
    <property type="match status" value="1"/>
</dbReference>
<accession>A0A8J3KX22</accession>
<dbReference type="InterPro" id="IPR000014">
    <property type="entry name" value="PAS"/>
</dbReference>
<dbReference type="InterPro" id="IPR043128">
    <property type="entry name" value="Rev_trsase/Diguanyl_cyclase"/>
</dbReference>
<dbReference type="PANTHER" id="PTHR44757:SF2">
    <property type="entry name" value="BIOFILM ARCHITECTURE MAINTENANCE PROTEIN MBAA"/>
    <property type="match status" value="1"/>
</dbReference>
<dbReference type="RefSeq" id="WP_203698543.1">
    <property type="nucleotide sequence ID" value="NZ_BAAALC010000052.1"/>
</dbReference>
<dbReference type="CDD" id="cd01949">
    <property type="entry name" value="GGDEF"/>
    <property type="match status" value="1"/>
</dbReference>
<dbReference type="Gene3D" id="3.30.450.20">
    <property type="entry name" value="PAS domain"/>
    <property type="match status" value="1"/>
</dbReference>
<gene>
    <name evidence="5" type="ORF">Cco03nite_72720</name>
</gene>
<evidence type="ECO:0000259" key="3">
    <source>
        <dbReference type="PROSITE" id="PS50113"/>
    </source>
</evidence>
<feature type="transmembrane region" description="Helical" evidence="1">
    <location>
        <begin position="136"/>
        <end position="156"/>
    </location>
</feature>
<dbReference type="InterPro" id="IPR052155">
    <property type="entry name" value="Biofilm_reg_signaling"/>
</dbReference>
<feature type="transmembrane region" description="Helical" evidence="1">
    <location>
        <begin position="101"/>
        <end position="124"/>
    </location>
</feature>
<dbReference type="Pfam" id="PF08448">
    <property type="entry name" value="PAS_4"/>
    <property type="match status" value="1"/>
</dbReference>
<keyword evidence="6" id="KW-1185">Reference proteome</keyword>
<dbReference type="InterPro" id="IPR035965">
    <property type="entry name" value="PAS-like_dom_sf"/>
</dbReference>
<keyword evidence="1" id="KW-1133">Transmembrane helix</keyword>
<organism evidence="5 6">
    <name type="scientific">Catellatospora coxensis</name>
    <dbReference type="NCBI Taxonomy" id="310354"/>
    <lineage>
        <taxon>Bacteria</taxon>
        <taxon>Bacillati</taxon>
        <taxon>Actinomycetota</taxon>
        <taxon>Actinomycetes</taxon>
        <taxon>Micromonosporales</taxon>
        <taxon>Micromonosporaceae</taxon>
        <taxon>Catellatospora</taxon>
    </lineage>
</organism>
<feature type="transmembrane region" description="Helical" evidence="1">
    <location>
        <begin position="71"/>
        <end position="95"/>
    </location>
</feature>
<dbReference type="InterPro" id="IPR000700">
    <property type="entry name" value="PAS-assoc_C"/>
</dbReference>
<feature type="transmembrane region" description="Helical" evidence="1">
    <location>
        <begin position="196"/>
        <end position="216"/>
    </location>
</feature>
<evidence type="ECO:0000259" key="2">
    <source>
        <dbReference type="PROSITE" id="PS50112"/>
    </source>
</evidence>
<dbReference type="CDD" id="cd00130">
    <property type="entry name" value="PAS"/>
    <property type="match status" value="1"/>
</dbReference>
<reference evidence="5 6" key="1">
    <citation type="submission" date="2021-01" db="EMBL/GenBank/DDBJ databases">
        <title>Whole genome shotgun sequence of Catellatospora coxensis NBRC 107359.</title>
        <authorList>
            <person name="Komaki H."/>
            <person name="Tamura T."/>
        </authorList>
    </citation>
    <scope>NUCLEOTIDE SEQUENCE [LARGE SCALE GENOMIC DNA]</scope>
    <source>
        <strain evidence="5 6">NBRC 107359</strain>
    </source>
</reference>
<comment type="caution">
    <text evidence="5">The sequence shown here is derived from an EMBL/GenBank/DDBJ whole genome shotgun (WGS) entry which is preliminary data.</text>
</comment>
<feature type="transmembrane region" description="Helical" evidence="1">
    <location>
        <begin position="292"/>
        <end position="310"/>
    </location>
</feature>
<dbReference type="InterPro" id="IPR029787">
    <property type="entry name" value="Nucleotide_cyclase"/>
</dbReference>
<evidence type="ECO:0000256" key="1">
    <source>
        <dbReference type="SAM" id="Phobius"/>
    </source>
</evidence>
<dbReference type="SMART" id="SM00267">
    <property type="entry name" value="GGDEF"/>
    <property type="match status" value="1"/>
</dbReference>
<dbReference type="SUPFAM" id="SSF55785">
    <property type="entry name" value="PYP-like sensor domain (PAS domain)"/>
    <property type="match status" value="1"/>
</dbReference>
<feature type="domain" description="PAC" evidence="3">
    <location>
        <begin position="407"/>
        <end position="460"/>
    </location>
</feature>
<dbReference type="NCBIfam" id="TIGR00254">
    <property type="entry name" value="GGDEF"/>
    <property type="match status" value="1"/>
</dbReference>
<dbReference type="Gene3D" id="3.30.70.270">
    <property type="match status" value="1"/>
</dbReference>
<name>A0A8J3KX22_9ACTN</name>
<dbReference type="AlphaFoldDB" id="A0A8J3KX22"/>
<feature type="transmembrane region" description="Helical" evidence="1">
    <location>
        <begin position="168"/>
        <end position="189"/>
    </location>
</feature>
<dbReference type="EMBL" id="BONI01000093">
    <property type="protein sequence ID" value="GIG10572.1"/>
    <property type="molecule type" value="Genomic_DNA"/>
</dbReference>
<dbReference type="PROSITE" id="PS50112">
    <property type="entry name" value="PAS"/>
    <property type="match status" value="1"/>
</dbReference>
<sequence length="637" mass="68351">MSASANTRRRPADPALWTLVVAAVLLVSLVTAGFMTGAAVEIVEALTWLLFAWLCRQVIRSPGADPDVRAFWRTLGLAGLLFIPAELLTIVSYAGGEAGRWLFLAAMLFIVASVTALGWAMIAFPLRAPRSERLRLSLDVATVMCALVMLVWILWLPAGSPRADPPQFVVTLLASATALVGLTAGVKLLLSGFAPFTMAAGLPLAAAAIVGSWSLFNLFNLSSEDARFVSGAQVTTAFLYAIAARVQLLRMGGRPSGLTAHKRRSYSRLPYLAIVSANIMLLAVLWHEGFTARGWGMVIGSAVITGLVIWRQHLAFADNALLTERIKAGMRDMNQQKRRFRSLVQHASDLTLLVDRDRAVRYASPALIPLLGVDPRQAVGRQLQEVLRADDPAAAERLTAEATSHRDGARMQLPAHHTDGTQRWLEALATNRLADDSVSGFIINIRDVTEARVLEDELRHEATHDRLTGLLNRSLLEDFARNRAAVPQGAGRGVLMLDLDGFKAVNDTLGHQVGDALLVTVAERLRGSVRPTDIVGRLGGDEFVVLLTDTAERCAVAAAERILTALAEPVMIDGHRVSPQASIGVAIGADDQLDVLLHAADTAMYEAKRDPAGGHVRVAGNHAGYHAAASGSAAEPA</sequence>
<dbReference type="SUPFAM" id="SSF55073">
    <property type="entry name" value="Nucleotide cyclase"/>
    <property type="match status" value="1"/>
</dbReference>
<protein>
    <recommendedName>
        <fullName evidence="7">PAS domain S-box-containing protein/diguanylate cyclase (GGDEF)-like protein</fullName>
    </recommendedName>
</protein>
<proteinExistence type="predicted"/>
<dbReference type="PANTHER" id="PTHR44757">
    <property type="entry name" value="DIGUANYLATE CYCLASE DGCP"/>
    <property type="match status" value="1"/>
</dbReference>
<feature type="transmembrane region" description="Helical" evidence="1">
    <location>
        <begin position="269"/>
        <end position="286"/>
    </location>
</feature>
<keyword evidence="1" id="KW-0472">Membrane</keyword>
<feature type="domain" description="PAS" evidence="2">
    <location>
        <begin position="336"/>
        <end position="406"/>
    </location>
</feature>
<dbReference type="InterPro" id="IPR000160">
    <property type="entry name" value="GGDEF_dom"/>
</dbReference>
<evidence type="ECO:0000313" key="6">
    <source>
        <dbReference type="Proteomes" id="UP000630887"/>
    </source>
</evidence>
<feature type="transmembrane region" description="Helical" evidence="1">
    <location>
        <begin position="228"/>
        <end position="248"/>
    </location>
</feature>
<evidence type="ECO:0000259" key="4">
    <source>
        <dbReference type="PROSITE" id="PS50887"/>
    </source>
</evidence>
<feature type="domain" description="GGDEF" evidence="4">
    <location>
        <begin position="490"/>
        <end position="622"/>
    </location>
</feature>
<evidence type="ECO:0000313" key="5">
    <source>
        <dbReference type="EMBL" id="GIG10572.1"/>
    </source>
</evidence>
<dbReference type="NCBIfam" id="TIGR00229">
    <property type="entry name" value="sensory_box"/>
    <property type="match status" value="1"/>
</dbReference>
<dbReference type="Pfam" id="PF00990">
    <property type="entry name" value="GGDEF"/>
    <property type="match status" value="1"/>
</dbReference>
<dbReference type="PROSITE" id="PS50887">
    <property type="entry name" value="GGDEF"/>
    <property type="match status" value="1"/>
</dbReference>
<keyword evidence="1" id="KW-0812">Transmembrane</keyword>
<evidence type="ECO:0008006" key="7">
    <source>
        <dbReference type="Google" id="ProtNLM"/>
    </source>
</evidence>
<dbReference type="InterPro" id="IPR013656">
    <property type="entry name" value="PAS_4"/>
</dbReference>
<dbReference type="SMART" id="SM00091">
    <property type="entry name" value="PAS"/>
    <property type="match status" value="1"/>
</dbReference>
<dbReference type="Proteomes" id="UP000630887">
    <property type="component" value="Unassembled WGS sequence"/>
</dbReference>